<dbReference type="EMBL" id="JAIVGD010000005">
    <property type="protein sequence ID" value="KAH0773637.1"/>
    <property type="molecule type" value="Genomic_DNA"/>
</dbReference>
<name>A0ABQ7VYQ4_SOLTU</name>
<evidence type="ECO:0000313" key="1">
    <source>
        <dbReference type="EMBL" id="KAH0773637.1"/>
    </source>
</evidence>
<accession>A0ABQ7VYQ4</accession>
<evidence type="ECO:0000313" key="2">
    <source>
        <dbReference type="Proteomes" id="UP000826656"/>
    </source>
</evidence>
<organism evidence="1 2">
    <name type="scientific">Solanum tuberosum</name>
    <name type="common">Potato</name>
    <dbReference type="NCBI Taxonomy" id="4113"/>
    <lineage>
        <taxon>Eukaryota</taxon>
        <taxon>Viridiplantae</taxon>
        <taxon>Streptophyta</taxon>
        <taxon>Embryophyta</taxon>
        <taxon>Tracheophyta</taxon>
        <taxon>Spermatophyta</taxon>
        <taxon>Magnoliopsida</taxon>
        <taxon>eudicotyledons</taxon>
        <taxon>Gunneridae</taxon>
        <taxon>Pentapetalae</taxon>
        <taxon>asterids</taxon>
        <taxon>lamiids</taxon>
        <taxon>Solanales</taxon>
        <taxon>Solanaceae</taxon>
        <taxon>Solanoideae</taxon>
        <taxon>Solaneae</taxon>
        <taxon>Solanum</taxon>
    </lineage>
</organism>
<comment type="caution">
    <text evidence="1">The sequence shown here is derived from an EMBL/GenBank/DDBJ whole genome shotgun (WGS) entry which is preliminary data.</text>
</comment>
<gene>
    <name evidence="1" type="ORF">KY290_010774</name>
</gene>
<reference evidence="1 2" key="1">
    <citation type="journal article" date="2021" name="bioRxiv">
        <title>Chromosome-scale and haplotype-resolved genome assembly of a tetraploid potato cultivar.</title>
        <authorList>
            <person name="Sun H."/>
            <person name="Jiao W.-B."/>
            <person name="Krause K."/>
            <person name="Campoy J.A."/>
            <person name="Goel M."/>
            <person name="Folz-Donahue K."/>
            <person name="Kukat C."/>
            <person name="Huettel B."/>
            <person name="Schneeberger K."/>
        </authorList>
    </citation>
    <scope>NUCLEOTIDE SEQUENCE [LARGE SCALE GENOMIC DNA]</scope>
    <source>
        <strain evidence="1">SolTubOtavaFocal</strain>
        <tissue evidence="1">Leaves</tissue>
    </source>
</reference>
<dbReference type="Proteomes" id="UP000826656">
    <property type="component" value="Unassembled WGS sequence"/>
</dbReference>
<protein>
    <submittedName>
        <fullName evidence="1">Uncharacterized protein</fullName>
    </submittedName>
</protein>
<sequence>MGKEMYFGSKAVLRGPTSHPEVRTLDVVKKVLDLLYFQGWMVLGTRLEVYENEVFEFYVNVNVLEDNVSTSFVDGVESIFDNVRLHENFHIPTDGLGEYMWTKDENCLLTSKYTQGRVFARPRKGGKCHEASFKDMGIANALEKQRTYWLAFSYDKTHATRD</sequence>
<keyword evidence="2" id="KW-1185">Reference proteome</keyword>
<proteinExistence type="predicted"/>